<protein>
    <submittedName>
        <fullName evidence="1">Uncharacterized protein</fullName>
    </submittedName>
</protein>
<dbReference type="EMBL" id="BONY01000008">
    <property type="protein sequence ID" value="GIH03518.1"/>
    <property type="molecule type" value="Genomic_DNA"/>
</dbReference>
<evidence type="ECO:0000313" key="2">
    <source>
        <dbReference type="Proteomes" id="UP000612899"/>
    </source>
</evidence>
<evidence type="ECO:0000313" key="1">
    <source>
        <dbReference type="EMBL" id="GIH03518.1"/>
    </source>
</evidence>
<sequence length="421" mass="45841">MFALYALATVVGAVAVLVVAIRSRRRSAPPPLPDAGPVPTFKVVALGSRGSGKTLLLASMYHQMQTPSGRSYFLTAPYEQVVLLNQWFTEVADTSRAWPAGTSVGETREFVFTVRTRAPSGALHTVMNIGYLEYAGGLLTDAQAPGSTGQAELLQRIDSAHALVGIIDGYRVRQCLDGQYEGQMRLQQSLTAMINLMMLVSCPITFVITKWDILRDIDVDEEARLRSVRKYLMSNNGFRDLVQAHSPHRVVRLIPVSAVGPDFTELDAEGRIAKLPDGEMHPTNVDAPLSAVVPDVFEQVERSLDKAALHAALDQVRRQTRLGPVGALAELGTFVLNAAGKVLGPLGGQAAGFVGDAALELLKAGRDRSADPLAHLDRRLGEVDRTIEEFRLARRKVLRDFQSRIDVLEGRLPSSRLSGED</sequence>
<dbReference type="AlphaFoldDB" id="A0A8J3Q573"/>
<dbReference type="Proteomes" id="UP000612899">
    <property type="component" value="Unassembled WGS sequence"/>
</dbReference>
<reference evidence="1" key="1">
    <citation type="submission" date="2021-01" db="EMBL/GenBank/DDBJ databases">
        <title>Whole genome shotgun sequence of Rhizocola hellebori NBRC 109834.</title>
        <authorList>
            <person name="Komaki H."/>
            <person name="Tamura T."/>
        </authorList>
    </citation>
    <scope>NUCLEOTIDE SEQUENCE</scope>
    <source>
        <strain evidence="1">NBRC 109834</strain>
    </source>
</reference>
<accession>A0A8J3Q573</accession>
<dbReference type="RefSeq" id="WP_203907431.1">
    <property type="nucleotide sequence ID" value="NZ_BONY01000008.1"/>
</dbReference>
<gene>
    <name evidence="1" type="ORF">Rhe02_15850</name>
</gene>
<name>A0A8J3Q573_9ACTN</name>
<proteinExistence type="predicted"/>
<organism evidence="1 2">
    <name type="scientific">Rhizocola hellebori</name>
    <dbReference type="NCBI Taxonomy" id="1392758"/>
    <lineage>
        <taxon>Bacteria</taxon>
        <taxon>Bacillati</taxon>
        <taxon>Actinomycetota</taxon>
        <taxon>Actinomycetes</taxon>
        <taxon>Micromonosporales</taxon>
        <taxon>Micromonosporaceae</taxon>
        <taxon>Rhizocola</taxon>
    </lineage>
</organism>
<keyword evidence="2" id="KW-1185">Reference proteome</keyword>
<comment type="caution">
    <text evidence="1">The sequence shown here is derived from an EMBL/GenBank/DDBJ whole genome shotgun (WGS) entry which is preliminary data.</text>
</comment>
<dbReference type="InterPro" id="IPR027417">
    <property type="entry name" value="P-loop_NTPase"/>
</dbReference>
<dbReference type="SUPFAM" id="SSF52540">
    <property type="entry name" value="P-loop containing nucleoside triphosphate hydrolases"/>
    <property type="match status" value="1"/>
</dbReference>